<name>A0A0P0W3I2_ORYSJ</name>
<organism evidence="1 2">
    <name type="scientific">Oryza sativa subsp. japonica</name>
    <name type="common">Rice</name>
    <dbReference type="NCBI Taxonomy" id="39947"/>
    <lineage>
        <taxon>Eukaryota</taxon>
        <taxon>Viridiplantae</taxon>
        <taxon>Streptophyta</taxon>
        <taxon>Embryophyta</taxon>
        <taxon>Tracheophyta</taxon>
        <taxon>Spermatophyta</taxon>
        <taxon>Magnoliopsida</taxon>
        <taxon>Liliopsida</taxon>
        <taxon>Poales</taxon>
        <taxon>Poaceae</taxon>
        <taxon>BOP clade</taxon>
        <taxon>Oryzoideae</taxon>
        <taxon>Oryzeae</taxon>
        <taxon>Oryzinae</taxon>
        <taxon>Oryza</taxon>
        <taxon>Oryza sativa</taxon>
    </lineage>
</organism>
<dbReference type="Proteomes" id="UP000000763">
    <property type="component" value="Chromosome 3"/>
</dbReference>
<reference evidence="2" key="2">
    <citation type="journal article" date="2008" name="Nucleic Acids Res.">
        <title>The rice annotation project database (RAP-DB): 2008 update.</title>
        <authorList>
            <consortium name="The rice annotation project (RAP)"/>
        </authorList>
    </citation>
    <scope>GENOME REANNOTATION</scope>
    <source>
        <strain evidence="2">cv. Nipponbare</strain>
    </source>
</reference>
<dbReference type="KEGG" id="dosa:Os03g0746000"/>
<sequence length="178" mass="20583">MQPCHGAKNSAAYAHLPHTLIIFSMWRGRSVVARGVVHRRQLRHRVLLLAREHASGGHASTANIHEFREVIWKNTNHAGFLGVTEREHQNAPRHHGFMVFRYICVMWSQIWLMRTPWAWRIDQINFSPASELQRPHADHDHRWRAGGVVVDLHERQLTVAHVHAPVLGLGGSHRWSTR</sequence>
<dbReference type="Gramene" id="Os03t0746000-01">
    <property type="protein sequence ID" value="Os03t0746000-01"/>
    <property type="gene ID" value="Os03g0746000"/>
</dbReference>
<dbReference type="Gramene" id="Os03t0746000-02">
    <property type="protein sequence ID" value="Os03t0746000-02"/>
    <property type="gene ID" value="Os03g0746000"/>
</dbReference>
<dbReference type="EMBL" id="AP008209">
    <property type="protein sequence ID" value="BAF13162.1"/>
    <property type="molecule type" value="Genomic_DNA"/>
</dbReference>
<proteinExistence type="predicted"/>
<evidence type="ECO:0000313" key="2">
    <source>
        <dbReference type="Proteomes" id="UP000000763"/>
    </source>
</evidence>
<protein>
    <submittedName>
        <fullName evidence="1">Os03g0746000 protein</fullName>
    </submittedName>
</protein>
<evidence type="ECO:0000313" key="1">
    <source>
        <dbReference type="EMBL" id="BAF13162.1"/>
    </source>
</evidence>
<dbReference type="AlphaFoldDB" id="A0A0P0W3I2"/>
<gene>
    <name evidence="1" type="ordered locus">Os03g0746000</name>
</gene>
<reference evidence="1 2" key="1">
    <citation type="journal article" date="2005" name="Nature">
        <title>The map-based sequence of the rice genome.</title>
        <authorList>
            <consortium name="International rice genome sequencing project (IRGSP)"/>
            <person name="Matsumoto T."/>
            <person name="Wu J."/>
            <person name="Kanamori H."/>
            <person name="Katayose Y."/>
            <person name="Fujisawa M."/>
            <person name="Namiki N."/>
            <person name="Mizuno H."/>
            <person name="Yamamoto K."/>
            <person name="Antonio B.A."/>
            <person name="Baba T."/>
            <person name="Sakata K."/>
            <person name="Nagamura Y."/>
            <person name="Aoki H."/>
            <person name="Arikawa K."/>
            <person name="Arita K."/>
            <person name="Bito T."/>
            <person name="Chiden Y."/>
            <person name="Fujitsuka N."/>
            <person name="Fukunaka R."/>
            <person name="Hamada M."/>
            <person name="Harada C."/>
            <person name="Hayashi A."/>
            <person name="Hijishita S."/>
            <person name="Honda M."/>
            <person name="Hosokawa S."/>
            <person name="Ichikawa Y."/>
            <person name="Idonuma A."/>
            <person name="Iijima M."/>
            <person name="Ikeda M."/>
            <person name="Ikeno M."/>
            <person name="Ito K."/>
            <person name="Ito S."/>
            <person name="Ito T."/>
            <person name="Ito Y."/>
            <person name="Ito Y."/>
            <person name="Iwabuchi A."/>
            <person name="Kamiya K."/>
            <person name="Karasawa W."/>
            <person name="Kurita K."/>
            <person name="Katagiri S."/>
            <person name="Kikuta A."/>
            <person name="Kobayashi H."/>
            <person name="Kobayashi N."/>
            <person name="Machita K."/>
            <person name="Maehara T."/>
            <person name="Masukawa M."/>
            <person name="Mizubayashi T."/>
            <person name="Mukai Y."/>
            <person name="Nagasaki H."/>
            <person name="Nagata Y."/>
            <person name="Naito S."/>
            <person name="Nakashima M."/>
            <person name="Nakama Y."/>
            <person name="Nakamichi Y."/>
            <person name="Nakamura M."/>
            <person name="Meguro A."/>
            <person name="Negishi M."/>
            <person name="Ohta I."/>
            <person name="Ohta T."/>
            <person name="Okamoto M."/>
            <person name="Ono N."/>
            <person name="Saji S."/>
            <person name="Sakaguchi M."/>
            <person name="Sakai K."/>
            <person name="Shibata M."/>
            <person name="Shimokawa T."/>
            <person name="Song J."/>
            <person name="Takazaki Y."/>
            <person name="Terasawa K."/>
            <person name="Tsugane M."/>
            <person name="Tsuji K."/>
            <person name="Ueda S."/>
            <person name="Waki K."/>
            <person name="Yamagata H."/>
            <person name="Yamamoto M."/>
            <person name="Yamamoto S."/>
            <person name="Yamane H."/>
            <person name="Yoshiki S."/>
            <person name="Yoshihara R."/>
            <person name="Yukawa K."/>
            <person name="Zhong H."/>
            <person name="Yano M."/>
            <person name="Yuan Q."/>
            <person name="Ouyang S."/>
            <person name="Liu J."/>
            <person name="Jones K.M."/>
            <person name="Gansberger K."/>
            <person name="Moffat K."/>
            <person name="Hill J."/>
            <person name="Bera J."/>
            <person name="Fadrosh D."/>
            <person name="Jin S."/>
            <person name="Johri S."/>
            <person name="Kim M."/>
            <person name="Overton L."/>
            <person name="Reardon M."/>
            <person name="Tsitrin T."/>
            <person name="Vuong H."/>
            <person name="Weaver B."/>
            <person name="Ciecko A."/>
            <person name="Tallon L."/>
            <person name="Jackson J."/>
            <person name="Pai G."/>
            <person name="Aken S.V."/>
            <person name="Utterback T."/>
            <person name="Reidmuller S."/>
            <person name="Feldblyum T."/>
            <person name="Hsiao J."/>
            <person name="Zismann V."/>
            <person name="Iobst S."/>
            <person name="de Vazeille A.R."/>
            <person name="Buell C.R."/>
            <person name="Ying K."/>
            <person name="Li Y."/>
            <person name="Lu T."/>
            <person name="Huang Y."/>
            <person name="Zhao Q."/>
            <person name="Feng Q."/>
            <person name="Zhang L."/>
            <person name="Zhu J."/>
            <person name="Weng Q."/>
            <person name="Mu J."/>
            <person name="Lu Y."/>
            <person name="Fan D."/>
            <person name="Liu Y."/>
            <person name="Guan J."/>
            <person name="Zhang Y."/>
            <person name="Yu S."/>
            <person name="Liu X."/>
            <person name="Zhang Y."/>
            <person name="Hong G."/>
            <person name="Han B."/>
            <person name="Choisne N."/>
            <person name="Demange N."/>
            <person name="Orjeda G."/>
            <person name="Samain S."/>
            <person name="Cattolico L."/>
            <person name="Pelletier E."/>
            <person name="Couloux A."/>
            <person name="Segurens B."/>
            <person name="Wincker P."/>
            <person name="D'Hont A."/>
            <person name="Scarpelli C."/>
            <person name="Weissenbach J."/>
            <person name="Salanoubat M."/>
            <person name="Quetier F."/>
            <person name="Yu Y."/>
            <person name="Kim H.R."/>
            <person name="Rambo T."/>
            <person name="Currie J."/>
            <person name="Collura K."/>
            <person name="Luo M."/>
            <person name="Yang T."/>
            <person name="Ammiraju J.S.S."/>
            <person name="Engler F."/>
            <person name="Soderlund C."/>
            <person name="Wing R.A."/>
            <person name="Palmer L.E."/>
            <person name="de la Bastide M."/>
            <person name="Spiegel L."/>
            <person name="Nascimento L."/>
            <person name="Zutavern T."/>
            <person name="O'Shaughnessy A."/>
            <person name="Dike S."/>
            <person name="Dedhia N."/>
            <person name="Preston R."/>
            <person name="Balija V."/>
            <person name="McCombie W.R."/>
            <person name="Chow T."/>
            <person name="Chen H."/>
            <person name="Chung M."/>
            <person name="Chen C."/>
            <person name="Shaw J."/>
            <person name="Wu H."/>
            <person name="Hsiao K."/>
            <person name="Chao Y."/>
            <person name="Chu M."/>
            <person name="Cheng C."/>
            <person name="Hour A."/>
            <person name="Lee P."/>
            <person name="Lin S."/>
            <person name="Lin Y."/>
            <person name="Liou J."/>
            <person name="Liu S."/>
            <person name="Hsing Y."/>
            <person name="Raghuvanshi S."/>
            <person name="Mohanty A."/>
            <person name="Bharti A.K."/>
            <person name="Gaur A."/>
            <person name="Gupta V."/>
            <person name="Kumar D."/>
            <person name="Ravi V."/>
            <person name="Vij S."/>
            <person name="Kapur A."/>
            <person name="Khurana P."/>
            <person name="Khurana P."/>
            <person name="Khurana J.P."/>
            <person name="Tyagi A.K."/>
            <person name="Gaikwad K."/>
            <person name="Singh A."/>
            <person name="Dalal V."/>
            <person name="Srivastava S."/>
            <person name="Dixit A."/>
            <person name="Pal A.K."/>
            <person name="Ghazi I.A."/>
            <person name="Yadav M."/>
            <person name="Pandit A."/>
            <person name="Bhargava A."/>
            <person name="Sureshbabu K."/>
            <person name="Batra K."/>
            <person name="Sharma T.R."/>
            <person name="Mohapatra T."/>
            <person name="Singh N.K."/>
            <person name="Messing J."/>
            <person name="Nelson A.B."/>
            <person name="Fuks G."/>
            <person name="Kavchok S."/>
            <person name="Keizer G."/>
            <person name="Linton E."/>
            <person name="Llaca V."/>
            <person name="Song R."/>
            <person name="Tanyolac B."/>
            <person name="Young S."/>
            <person name="Ho-Il K."/>
            <person name="Hahn J.H."/>
            <person name="Sangsakoo G."/>
            <person name="Vanavichit A."/>
            <person name="de Mattos Luiz.A.T."/>
            <person name="Zimmer P.D."/>
            <person name="Malone G."/>
            <person name="Dellagostin O."/>
            <person name="de Oliveira A.C."/>
            <person name="Bevan M."/>
            <person name="Bancroft I."/>
            <person name="Minx P."/>
            <person name="Cordum H."/>
            <person name="Wilson R."/>
            <person name="Cheng Z."/>
            <person name="Jin W."/>
            <person name="Jiang J."/>
            <person name="Leong S.A."/>
            <person name="Iwama H."/>
            <person name="Gojobori T."/>
            <person name="Itoh T."/>
            <person name="Niimura Y."/>
            <person name="Fujii Y."/>
            <person name="Habara T."/>
            <person name="Sakai H."/>
            <person name="Sato Y."/>
            <person name="Wilson G."/>
            <person name="Kumar K."/>
            <person name="McCouch S."/>
            <person name="Juretic N."/>
            <person name="Hoen D."/>
            <person name="Wright S."/>
            <person name="Bruskiewich R."/>
            <person name="Bureau T."/>
            <person name="Miyao A."/>
            <person name="Hirochika H."/>
            <person name="Nishikawa T."/>
            <person name="Kadowaki K."/>
            <person name="Sugiura M."/>
            <person name="Burr B."/>
            <person name="Sasaki T."/>
        </authorList>
    </citation>
    <scope>NUCLEOTIDE SEQUENCE [LARGE SCALE GENOMIC DNA]</scope>
    <source>
        <strain evidence="2">cv. Nipponbare</strain>
    </source>
</reference>
<accession>A0A0P0W3I2</accession>